<dbReference type="EMBL" id="JAGGLL010000015">
    <property type="protein sequence ID" value="MBP2022301.1"/>
    <property type="molecule type" value="Genomic_DNA"/>
</dbReference>
<dbReference type="SUPFAM" id="SSF88874">
    <property type="entry name" value="Receptor-binding domain of short tail fibre protein gp12"/>
    <property type="match status" value="1"/>
</dbReference>
<protein>
    <submittedName>
        <fullName evidence="2">Microcystin-dependent protein</fullName>
    </submittedName>
</protein>
<evidence type="ECO:0000259" key="1">
    <source>
        <dbReference type="Pfam" id="PF07484"/>
    </source>
</evidence>
<proteinExistence type="predicted"/>
<dbReference type="InterPro" id="IPR011083">
    <property type="entry name" value="Phage_tail_collar_dom"/>
</dbReference>
<comment type="caution">
    <text evidence="2">The sequence shown here is derived from an EMBL/GenBank/DDBJ whole genome shotgun (WGS) entry which is preliminary data.</text>
</comment>
<sequence>MEAFIGTILLWAGTYAPEGWEFCWGQELKISENQALFAVIGM</sequence>
<reference evidence="2 3" key="1">
    <citation type="submission" date="2021-03" db="EMBL/GenBank/DDBJ databases">
        <title>Genomic Encyclopedia of Type Strains, Phase IV (KMG-IV): sequencing the most valuable type-strain genomes for metagenomic binning, comparative biology and taxonomic classification.</title>
        <authorList>
            <person name="Goeker M."/>
        </authorList>
    </citation>
    <scope>NUCLEOTIDE SEQUENCE [LARGE SCALE GENOMIC DNA]</scope>
    <source>
        <strain evidence="2 3">DSM 28650</strain>
    </source>
</reference>
<dbReference type="Pfam" id="PF07484">
    <property type="entry name" value="Collar"/>
    <property type="match status" value="1"/>
</dbReference>
<dbReference type="InterPro" id="IPR037053">
    <property type="entry name" value="Phage_tail_collar_dom_sf"/>
</dbReference>
<dbReference type="Gene3D" id="3.90.1340.10">
    <property type="entry name" value="Phage tail collar domain"/>
    <property type="match status" value="1"/>
</dbReference>
<keyword evidence="3" id="KW-1185">Reference proteome</keyword>
<gene>
    <name evidence="2" type="ORF">J2Z44_002122</name>
</gene>
<evidence type="ECO:0000313" key="3">
    <source>
        <dbReference type="Proteomes" id="UP001519308"/>
    </source>
</evidence>
<name>A0ABS4K3E0_9CLOT</name>
<feature type="domain" description="Phage tail collar" evidence="1">
    <location>
        <begin position="6"/>
        <end position="41"/>
    </location>
</feature>
<organism evidence="2 3">
    <name type="scientific">Clostridium punense</name>
    <dbReference type="NCBI Taxonomy" id="1054297"/>
    <lineage>
        <taxon>Bacteria</taxon>
        <taxon>Bacillati</taxon>
        <taxon>Bacillota</taxon>
        <taxon>Clostridia</taxon>
        <taxon>Eubacteriales</taxon>
        <taxon>Clostridiaceae</taxon>
        <taxon>Clostridium</taxon>
    </lineage>
</organism>
<accession>A0ABS4K3E0</accession>
<evidence type="ECO:0000313" key="2">
    <source>
        <dbReference type="EMBL" id="MBP2022301.1"/>
    </source>
</evidence>
<dbReference type="Proteomes" id="UP001519308">
    <property type="component" value="Unassembled WGS sequence"/>
</dbReference>